<proteinExistence type="predicted"/>
<evidence type="ECO:0000313" key="2">
    <source>
        <dbReference type="EMBL" id="ABM29520.1"/>
    </source>
</evidence>
<dbReference type="SUPFAM" id="SSF143243">
    <property type="entry name" value="Nqo5-like"/>
    <property type="match status" value="1"/>
</dbReference>
<dbReference type="RefSeq" id="WP_010937738.1">
    <property type="nucleotide sequence ID" value="NC_008751.1"/>
</dbReference>
<accession>A0A0H3AB14</accession>
<dbReference type="Pfam" id="PF00329">
    <property type="entry name" value="Complex1_30kDa"/>
    <property type="match status" value="1"/>
</dbReference>
<dbReference type="GO" id="GO:0008137">
    <property type="term" value="F:NADH dehydrogenase (ubiquinone) activity"/>
    <property type="evidence" value="ECO:0007669"/>
    <property type="project" value="InterPro"/>
</dbReference>
<dbReference type="EMBL" id="CP000527">
    <property type="protein sequence ID" value="ABM29520.1"/>
    <property type="molecule type" value="Genomic_DNA"/>
</dbReference>
<dbReference type="KEGG" id="dvl:Dvul_2504"/>
<organism evidence="2 3">
    <name type="scientific">Nitratidesulfovibrio vulgaris (strain DP4)</name>
    <name type="common">Desulfovibrio vulgaris</name>
    <dbReference type="NCBI Taxonomy" id="391774"/>
    <lineage>
        <taxon>Bacteria</taxon>
        <taxon>Pseudomonadati</taxon>
        <taxon>Thermodesulfobacteriota</taxon>
        <taxon>Desulfovibrionia</taxon>
        <taxon>Desulfovibrionales</taxon>
        <taxon>Desulfovibrionaceae</taxon>
        <taxon>Nitratidesulfovibrio</taxon>
    </lineage>
</organism>
<protein>
    <submittedName>
        <fullName evidence="2">Ech hydrogenase subunit D</fullName>
    </submittedName>
</protein>
<dbReference type="InterPro" id="IPR001268">
    <property type="entry name" value="NADH_UbQ_OxRdtase_30kDa_su"/>
</dbReference>
<evidence type="ECO:0000259" key="1">
    <source>
        <dbReference type="Pfam" id="PF00329"/>
    </source>
</evidence>
<reference evidence="3" key="1">
    <citation type="journal article" date="2009" name="Environ. Microbiol.">
        <title>Contribution of mobile genetic elements to Desulfovibrio vulgaris genome plasticity.</title>
        <authorList>
            <person name="Walker C.B."/>
            <person name="Stolyar S."/>
            <person name="Chivian D."/>
            <person name="Pinel N."/>
            <person name="Gabster J.A."/>
            <person name="Dehal P.S."/>
            <person name="He Z."/>
            <person name="Yang Z.K."/>
            <person name="Yen H.C."/>
            <person name="Zhou J."/>
            <person name="Wall J.D."/>
            <person name="Hazen T.C."/>
            <person name="Arkin A.P."/>
            <person name="Stahl D.A."/>
        </authorList>
    </citation>
    <scope>NUCLEOTIDE SEQUENCE [LARGE SCALE GENOMIC DNA]</scope>
    <source>
        <strain evidence="3">DP4</strain>
    </source>
</reference>
<feature type="domain" description="NADH:ubiquinone oxidoreductase 30kDa subunit" evidence="1">
    <location>
        <begin position="21"/>
        <end position="114"/>
    </location>
</feature>
<sequence>MPNHTEILNAKPIAIDAIVGEAKALFEQDYRLVTYSVVDLGDGNVDIIYHFDKDLEFVHYRLTTPKDQPIPSLTPVYFAALLIENEARDQFGLTFDGLVLDFNRTLYLDDEITGSMSAPFCKISTIQKKA</sequence>
<dbReference type="InterPro" id="IPR012179">
    <property type="entry name" value="NiFe-hyd_3_EchD"/>
</dbReference>
<dbReference type="PIRSF" id="PIRSF036585">
    <property type="entry name" value="EchD"/>
    <property type="match status" value="1"/>
</dbReference>
<dbReference type="AlphaFoldDB" id="A0A0H3AB14"/>
<dbReference type="SMR" id="A0A0H3AB14"/>
<dbReference type="Gene3D" id="3.30.460.80">
    <property type="entry name" value="NADH:ubiquinone oxidoreductase, 30kDa subunit"/>
    <property type="match status" value="1"/>
</dbReference>
<dbReference type="Proteomes" id="UP000009173">
    <property type="component" value="Chromosome"/>
</dbReference>
<gene>
    <name evidence="2" type="ordered locus">Dvul_2504</name>
</gene>
<dbReference type="InterPro" id="IPR037232">
    <property type="entry name" value="NADH_quin_OxRdtase_su_C/D-like"/>
</dbReference>
<evidence type="ECO:0000313" key="3">
    <source>
        <dbReference type="Proteomes" id="UP000009173"/>
    </source>
</evidence>
<dbReference type="HOGENOM" id="CLU_145298_1_0_7"/>
<name>A0A0H3AB14_NITV4</name>